<comment type="caution">
    <text evidence="9">Lacks conserved residue(s) required for the propagation of feature annotation.</text>
</comment>
<evidence type="ECO:0000256" key="5">
    <source>
        <dbReference type="ARBA" id="ARBA00022741"/>
    </source>
</evidence>
<keyword evidence="1 9" id="KW-0963">Cytoplasm</keyword>
<dbReference type="PROSITE" id="PS51186">
    <property type="entry name" value="GNAT"/>
    <property type="match status" value="1"/>
</dbReference>
<keyword evidence="7 9" id="KW-0694">RNA-binding</keyword>
<dbReference type="HAMAP" id="MF_01886">
    <property type="entry name" value="tRNA_acetyltr_TmcA"/>
    <property type="match status" value="1"/>
</dbReference>
<evidence type="ECO:0000256" key="7">
    <source>
        <dbReference type="ARBA" id="ARBA00022884"/>
    </source>
</evidence>
<evidence type="ECO:0000259" key="10">
    <source>
        <dbReference type="PROSITE" id="PS51186"/>
    </source>
</evidence>
<evidence type="ECO:0000256" key="3">
    <source>
        <dbReference type="ARBA" id="ARBA00022679"/>
    </source>
</evidence>
<dbReference type="Gene3D" id="3.40.50.300">
    <property type="entry name" value="P-loop containing nucleotide triphosphate hydrolases"/>
    <property type="match status" value="1"/>
</dbReference>
<keyword evidence="2 9" id="KW-0820">tRNA-binding</keyword>
<dbReference type="GO" id="GO:0016746">
    <property type="term" value="F:acyltransferase activity"/>
    <property type="evidence" value="ECO:0007669"/>
    <property type="project" value="UniProtKB-KW"/>
</dbReference>
<evidence type="ECO:0000256" key="8">
    <source>
        <dbReference type="ARBA" id="ARBA00023315"/>
    </source>
</evidence>
<protein>
    <recommendedName>
        <fullName evidence="9">tRNA(Met) cytidine acetyltransferase TmcA</fullName>
        <ecNumber evidence="9">2.3.1.193</ecNumber>
    </recommendedName>
</protein>
<keyword evidence="6 9" id="KW-0067">ATP-binding</keyword>
<keyword evidence="3 9" id="KW-0808">Transferase</keyword>
<proteinExistence type="inferred from homology"/>
<dbReference type="InterPro" id="IPR024914">
    <property type="entry name" value="tRNA_acetyltr_TmcA"/>
</dbReference>
<feature type="binding site" evidence="9">
    <location>
        <position position="328"/>
    </location>
    <ligand>
        <name>ATP</name>
        <dbReference type="ChEBI" id="CHEBI:30616"/>
    </ligand>
</feature>
<keyword evidence="8 9" id="KW-0012">Acyltransferase</keyword>
<dbReference type="InterPro" id="IPR038321">
    <property type="entry name" value="TmcA_C_sf"/>
</dbReference>
<comment type="similarity">
    <text evidence="9">Belongs to the TmcA family.</text>
</comment>
<reference evidence="11 12" key="1">
    <citation type="submission" date="2023-04" db="EMBL/GenBank/DDBJ databases">
        <title>A long-awaited taxogenomic arrangement of the family Halomonadaceae.</title>
        <authorList>
            <person name="De La Haba R."/>
            <person name="Chuvochina M."/>
            <person name="Wittouck S."/>
            <person name="Arahal D.R."/>
            <person name="Sanchez-Porro C."/>
            <person name="Hugenholtz P."/>
            <person name="Ventosa A."/>
        </authorList>
    </citation>
    <scope>NUCLEOTIDE SEQUENCE [LARGE SCALE GENOMIC DNA]</scope>
    <source>
        <strain evidence="11 12">DSM 22428</strain>
    </source>
</reference>
<dbReference type="PANTHER" id="PTHR10925:SF5">
    <property type="entry name" value="RNA CYTIDINE ACETYLTRANSFERASE"/>
    <property type="match status" value="1"/>
</dbReference>
<dbReference type="InterPro" id="IPR032672">
    <property type="entry name" value="TmcA/NAT10/Kre33"/>
</dbReference>
<dbReference type="CDD" id="cd04301">
    <property type="entry name" value="NAT_SF"/>
    <property type="match status" value="1"/>
</dbReference>
<dbReference type="Pfam" id="PF08351">
    <property type="entry name" value="TmcA_N"/>
    <property type="match status" value="1"/>
</dbReference>
<comment type="catalytic activity">
    <reaction evidence="9">
        <text>cytidine(34) in elongator tRNA(Met) + acetyl-CoA + ATP + H2O = N(4)-acetylcytidine(34) in elongator tRNA(Met) + ADP + phosphate + CoA + H(+)</text>
        <dbReference type="Rhea" id="RHEA:43788"/>
        <dbReference type="Rhea" id="RHEA-COMP:10693"/>
        <dbReference type="Rhea" id="RHEA-COMP:10694"/>
        <dbReference type="ChEBI" id="CHEBI:15377"/>
        <dbReference type="ChEBI" id="CHEBI:15378"/>
        <dbReference type="ChEBI" id="CHEBI:30616"/>
        <dbReference type="ChEBI" id="CHEBI:43474"/>
        <dbReference type="ChEBI" id="CHEBI:57287"/>
        <dbReference type="ChEBI" id="CHEBI:57288"/>
        <dbReference type="ChEBI" id="CHEBI:74900"/>
        <dbReference type="ChEBI" id="CHEBI:82748"/>
        <dbReference type="ChEBI" id="CHEBI:456216"/>
        <dbReference type="EC" id="2.3.1.193"/>
    </reaction>
</comment>
<comment type="subcellular location">
    <subcellularLocation>
        <location evidence="9">Cytoplasm</location>
    </subcellularLocation>
</comment>
<dbReference type="EC" id="2.3.1.193" evidence="9"/>
<evidence type="ECO:0000313" key="11">
    <source>
        <dbReference type="EMBL" id="MDR5894850.1"/>
    </source>
</evidence>
<keyword evidence="12" id="KW-1185">Reference proteome</keyword>
<keyword evidence="5 9" id="KW-0547">Nucleotide-binding</keyword>
<comment type="caution">
    <text evidence="11">The sequence shown here is derived from an EMBL/GenBank/DDBJ whole genome shotgun (WGS) entry which is preliminary data.</text>
</comment>
<evidence type="ECO:0000256" key="2">
    <source>
        <dbReference type="ARBA" id="ARBA00022555"/>
    </source>
</evidence>
<dbReference type="EMBL" id="JARWAO010000001">
    <property type="protein sequence ID" value="MDR5894850.1"/>
    <property type="molecule type" value="Genomic_DNA"/>
</dbReference>
<dbReference type="InterPro" id="IPR000182">
    <property type="entry name" value="GNAT_dom"/>
</dbReference>
<dbReference type="Gene3D" id="1.20.120.890">
    <property type="entry name" value="tRNA(Met) cytidine acetyltransferase, tail domain"/>
    <property type="match status" value="1"/>
</dbReference>
<evidence type="ECO:0000313" key="12">
    <source>
        <dbReference type="Proteomes" id="UP001269375"/>
    </source>
</evidence>
<dbReference type="Pfam" id="PF13718">
    <property type="entry name" value="GNAT_acetyltr_2"/>
    <property type="match status" value="1"/>
</dbReference>
<feature type="binding site" evidence="9">
    <location>
        <begin position="475"/>
        <end position="477"/>
    </location>
    <ligand>
        <name>acetyl-CoA</name>
        <dbReference type="ChEBI" id="CHEBI:57288"/>
    </ligand>
</feature>
<dbReference type="PANTHER" id="PTHR10925">
    <property type="entry name" value="N-ACETYLTRANSFERASE 10"/>
    <property type="match status" value="1"/>
</dbReference>
<dbReference type="SUPFAM" id="SSF55729">
    <property type="entry name" value="Acyl-CoA N-acyltransferases (Nat)"/>
    <property type="match status" value="1"/>
</dbReference>
<dbReference type="SUPFAM" id="SSF52540">
    <property type="entry name" value="P-loop containing nucleoside triphosphate hydrolases"/>
    <property type="match status" value="1"/>
</dbReference>
<feature type="binding site" evidence="9">
    <location>
        <position position="163"/>
    </location>
    <ligand>
        <name>ATP</name>
        <dbReference type="ChEBI" id="CHEBI:30616"/>
    </ligand>
</feature>
<dbReference type="InterPro" id="IPR016181">
    <property type="entry name" value="Acyl_CoA_acyltransferase"/>
</dbReference>
<accession>A0ABU1GSN8</accession>
<evidence type="ECO:0000256" key="9">
    <source>
        <dbReference type="HAMAP-Rule" id="MF_01886"/>
    </source>
</evidence>
<dbReference type="Proteomes" id="UP001269375">
    <property type="component" value="Unassembled WGS sequence"/>
</dbReference>
<feature type="domain" description="N-acetyltransferase" evidence="10">
    <location>
        <begin position="369"/>
        <end position="550"/>
    </location>
</feature>
<evidence type="ECO:0000256" key="4">
    <source>
        <dbReference type="ARBA" id="ARBA00022694"/>
    </source>
</evidence>
<keyword evidence="4 9" id="KW-0819">tRNA processing</keyword>
<dbReference type="Gene3D" id="3.40.630.30">
    <property type="match status" value="1"/>
</dbReference>
<dbReference type="InterPro" id="IPR013562">
    <property type="entry name" value="TmcA/NAT10_N"/>
</dbReference>
<dbReference type="RefSeq" id="WP_251592828.1">
    <property type="nucleotide sequence ID" value="NZ_JAMLJI010000002.1"/>
</dbReference>
<comment type="function">
    <text evidence="9">Catalyzes the formation of N(4)-acetylcytidine (ac(4)C) at the wobble position of tRNA(Met), by using acetyl-CoA as an acetyl donor and ATP (or GTP).</text>
</comment>
<evidence type="ECO:0000256" key="6">
    <source>
        <dbReference type="ARBA" id="ARBA00022840"/>
    </source>
</evidence>
<gene>
    <name evidence="9" type="primary">tmcA</name>
    <name evidence="11" type="ORF">QC825_02025</name>
</gene>
<dbReference type="Pfam" id="PF05127">
    <property type="entry name" value="NAT10_TcmA_helicase"/>
    <property type="match status" value="1"/>
</dbReference>
<organism evidence="11 12">
    <name type="scientific">Larsenimonas suaedae</name>
    <dbReference type="NCBI Taxonomy" id="1851019"/>
    <lineage>
        <taxon>Bacteria</taxon>
        <taxon>Pseudomonadati</taxon>
        <taxon>Pseudomonadota</taxon>
        <taxon>Gammaproteobacteria</taxon>
        <taxon>Oceanospirillales</taxon>
        <taxon>Halomonadaceae</taxon>
        <taxon>Larsenimonas</taxon>
    </lineage>
</organism>
<evidence type="ECO:0000256" key="1">
    <source>
        <dbReference type="ARBA" id="ARBA00022490"/>
    </source>
</evidence>
<dbReference type="InterPro" id="IPR007807">
    <property type="entry name" value="TcmA/NAT10_helicase"/>
</dbReference>
<name>A0ABU1GSN8_9GAMM</name>
<dbReference type="Gene3D" id="3.40.50.11040">
    <property type="match status" value="1"/>
</dbReference>
<dbReference type="InterPro" id="IPR027417">
    <property type="entry name" value="P-loop_NTPase"/>
</dbReference>
<sequence>MAQAEAMTRADVRTLQDKLRARRHRALLWWSGDFDALRARAWECLPDEGDVLWVGAPPETAAHVHSVTVKTARQWLGRETDMVVLEAFEGVEPDALGALSGTVRPGGVVLLLLDARTPTSRFDRRIRRLLAELPALPTDAVPTGPAGELPFDGPSYGAVTSDQVRAVEALLALKRRRPLVITADRGRGKSAALGLAAAELLRRGQTTLYVSAPRKASVAPLFARLEAQLPGGTLEGGVFRYHDQSVRFVPPDQLGEVGGPGTTLLIDEAAALPVQYLSTALERFPRIAFASTVHGYEGAGRGFELRFRARLDARTPDWRALELTTPIRWADGDPLEDATDRLLCLSARPTPLDPLATPAIPSLRVERLDRARLASDDAVLEAVFGLLVQAHYRTAPRDLVQLLDGEGVAVWAAFDGEVIVGVALSVDEGGFSEALARAVADGHRRPRGHLMAQSLALHLGLEAAAQCRHRRVMRVAVHEARRRLGVGARLIEALAAEGRRDGIDALAVSFGLDDHLPAFWAAQAFSVVRVGLGRETASGEHALMMLRPLTDDGQALTRQAHARLASLWAEWLGVELQTLPASQVAWVTAYLTPPALAPDDAALIDRFAHANAPWALSRASLRRWLWQTAFERPDEAGLSMALALSFQGLECAIEDEEVPEGREARIGWLRRWVSSRRG</sequence>